<dbReference type="Pfam" id="PF00089">
    <property type="entry name" value="Trypsin"/>
    <property type="match status" value="1"/>
</dbReference>
<dbReference type="InterPro" id="IPR009003">
    <property type="entry name" value="Peptidase_S1_PA"/>
</dbReference>
<evidence type="ECO:0000313" key="6">
    <source>
        <dbReference type="Proteomes" id="UP000801492"/>
    </source>
</evidence>
<sequence length="378" mass="43073">MHIYICIFNKMSLSIMQSFIIFIFIYTAIANESSPPETTIATTVIPKITIIYRDSLNTKYDFPFVEIPFFASVFYNPGNYSTFTYNFICSASLISFQWALTAASCKKSTIHNTETYVITAGFLANPYITVDNSAVEFVRGQRRLISDWIVHPNFTTARFHKNDIALLKIDKPFKLNSYVNLIGLLPFSRNSFCDVSPLYTACSTPVYKNKTLTEDSNLLLLTVFLTDVRNCKKQRDGFEITGGYSHACSINDLQSKNCIGNLGSPLICQDKQVGIMLDVFSCNDTNWSLYTRVDLYQHWIESYVEDGLWYESHFNITAELGFIFFDLCGSRSYGVERRTPGSSCNVLTYNNNLIFIAILSAAKAYFIVNFYLFLKLFS</sequence>
<evidence type="ECO:0000256" key="2">
    <source>
        <dbReference type="ARBA" id="ARBA00024195"/>
    </source>
</evidence>
<keyword evidence="1" id="KW-1015">Disulfide bond</keyword>
<dbReference type="EMBL" id="VTPC01000923">
    <property type="protein sequence ID" value="KAF2903843.1"/>
    <property type="molecule type" value="Genomic_DNA"/>
</dbReference>
<name>A0A8K0DIH4_IGNLU</name>
<dbReference type="InterPro" id="IPR043504">
    <property type="entry name" value="Peptidase_S1_PA_chymotrypsin"/>
</dbReference>
<dbReference type="GO" id="GO:0004252">
    <property type="term" value="F:serine-type endopeptidase activity"/>
    <property type="evidence" value="ECO:0007669"/>
    <property type="project" value="InterPro"/>
</dbReference>
<feature type="domain" description="Peptidase S1" evidence="4">
    <location>
        <begin position="68"/>
        <end position="305"/>
    </location>
</feature>
<feature type="transmembrane region" description="Helical" evidence="3">
    <location>
        <begin position="353"/>
        <end position="374"/>
    </location>
</feature>
<gene>
    <name evidence="5" type="ORF">ILUMI_02341</name>
</gene>
<dbReference type="PROSITE" id="PS50240">
    <property type="entry name" value="TRYPSIN_DOM"/>
    <property type="match status" value="1"/>
</dbReference>
<evidence type="ECO:0000256" key="1">
    <source>
        <dbReference type="ARBA" id="ARBA00023157"/>
    </source>
</evidence>
<evidence type="ECO:0000259" key="4">
    <source>
        <dbReference type="PROSITE" id="PS50240"/>
    </source>
</evidence>
<dbReference type="PANTHER" id="PTHR24256">
    <property type="entry name" value="TRYPTASE-RELATED"/>
    <property type="match status" value="1"/>
</dbReference>
<dbReference type="InterPro" id="IPR001314">
    <property type="entry name" value="Peptidase_S1A"/>
</dbReference>
<dbReference type="SUPFAM" id="SSF50494">
    <property type="entry name" value="Trypsin-like serine proteases"/>
    <property type="match status" value="1"/>
</dbReference>
<reference evidence="5" key="1">
    <citation type="submission" date="2019-08" db="EMBL/GenBank/DDBJ databases">
        <title>The genome of the North American firefly Photinus pyralis.</title>
        <authorList>
            <consortium name="Photinus pyralis genome working group"/>
            <person name="Fallon T.R."/>
            <person name="Sander Lower S.E."/>
            <person name="Weng J.-K."/>
        </authorList>
    </citation>
    <scope>NUCLEOTIDE SEQUENCE</scope>
    <source>
        <strain evidence="5">TRF0915ILg1</strain>
        <tissue evidence="5">Whole body</tissue>
    </source>
</reference>
<dbReference type="OrthoDB" id="8189841at2759"/>
<evidence type="ECO:0000313" key="5">
    <source>
        <dbReference type="EMBL" id="KAF2903843.1"/>
    </source>
</evidence>
<keyword evidence="6" id="KW-1185">Reference proteome</keyword>
<feature type="transmembrane region" description="Helical" evidence="3">
    <location>
        <begin position="12"/>
        <end position="29"/>
    </location>
</feature>
<dbReference type="InterPro" id="IPR001254">
    <property type="entry name" value="Trypsin_dom"/>
</dbReference>
<dbReference type="PRINTS" id="PR00722">
    <property type="entry name" value="CHYMOTRYPSIN"/>
</dbReference>
<keyword evidence="3" id="KW-0812">Transmembrane</keyword>
<dbReference type="AlphaFoldDB" id="A0A8K0DIH4"/>
<dbReference type="InterPro" id="IPR051487">
    <property type="entry name" value="Ser/Thr_Proteases_Immune/Dev"/>
</dbReference>
<comment type="caution">
    <text evidence="5">The sequence shown here is derived from an EMBL/GenBank/DDBJ whole genome shotgun (WGS) entry which is preliminary data.</text>
</comment>
<accession>A0A8K0DIH4</accession>
<dbReference type="GO" id="GO:0006508">
    <property type="term" value="P:proteolysis"/>
    <property type="evidence" value="ECO:0007669"/>
    <property type="project" value="InterPro"/>
</dbReference>
<dbReference type="Proteomes" id="UP000801492">
    <property type="component" value="Unassembled WGS sequence"/>
</dbReference>
<dbReference type="SMART" id="SM00020">
    <property type="entry name" value="Tryp_SPc"/>
    <property type="match status" value="1"/>
</dbReference>
<keyword evidence="3" id="KW-1133">Transmembrane helix</keyword>
<comment type="similarity">
    <text evidence="2">Belongs to the peptidase S1 family. CLIP subfamily.</text>
</comment>
<evidence type="ECO:0000256" key="3">
    <source>
        <dbReference type="SAM" id="Phobius"/>
    </source>
</evidence>
<protein>
    <recommendedName>
        <fullName evidence="4">Peptidase S1 domain-containing protein</fullName>
    </recommendedName>
</protein>
<dbReference type="Gene3D" id="2.40.10.10">
    <property type="entry name" value="Trypsin-like serine proteases"/>
    <property type="match status" value="2"/>
</dbReference>
<keyword evidence="3" id="KW-0472">Membrane</keyword>
<organism evidence="5 6">
    <name type="scientific">Ignelater luminosus</name>
    <name type="common">Cucubano</name>
    <name type="synonym">Pyrophorus luminosus</name>
    <dbReference type="NCBI Taxonomy" id="2038154"/>
    <lineage>
        <taxon>Eukaryota</taxon>
        <taxon>Metazoa</taxon>
        <taxon>Ecdysozoa</taxon>
        <taxon>Arthropoda</taxon>
        <taxon>Hexapoda</taxon>
        <taxon>Insecta</taxon>
        <taxon>Pterygota</taxon>
        <taxon>Neoptera</taxon>
        <taxon>Endopterygota</taxon>
        <taxon>Coleoptera</taxon>
        <taxon>Polyphaga</taxon>
        <taxon>Elateriformia</taxon>
        <taxon>Elateroidea</taxon>
        <taxon>Elateridae</taxon>
        <taxon>Agrypninae</taxon>
        <taxon>Pyrophorini</taxon>
        <taxon>Ignelater</taxon>
    </lineage>
</organism>
<proteinExistence type="inferred from homology"/>